<evidence type="ECO:0000313" key="4">
    <source>
        <dbReference type="Proteomes" id="UP001220010"/>
    </source>
</evidence>
<dbReference type="PANTHER" id="PTHR11365:SF2">
    <property type="entry name" value="5-OXOPROLINASE"/>
    <property type="match status" value="1"/>
</dbReference>
<feature type="domain" description="Hydantoinase A/oxoprolinase" evidence="1">
    <location>
        <begin position="180"/>
        <end position="460"/>
    </location>
</feature>
<dbReference type="Proteomes" id="UP001220010">
    <property type="component" value="Unassembled WGS sequence"/>
</dbReference>
<dbReference type="PANTHER" id="PTHR11365">
    <property type="entry name" value="5-OXOPROLINASE RELATED"/>
    <property type="match status" value="1"/>
</dbReference>
<evidence type="ECO:0000259" key="2">
    <source>
        <dbReference type="Pfam" id="PF05378"/>
    </source>
</evidence>
<protein>
    <submittedName>
        <fullName evidence="3">Hydantoinase/oxoprolinase family protein</fullName>
    </submittedName>
</protein>
<dbReference type="Gene3D" id="3.30.420.40">
    <property type="match status" value="1"/>
</dbReference>
<proteinExistence type="predicted"/>
<dbReference type="InterPro" id="IPR045079">
    <property type="entry name" value="Oxoprolinase-like"/>
</dbReference>
<dbReference type="EMBL" id="JARFPK010000007">
    <property type="protein sequence ID" value="MDF0590116.1"/>
    <property type="molecule type" value="Genomic_DNA"/>
</dbReference>
<evidence type="ECO:0000259" key="1">
    <source>
        <dbReference type="Pfam" id="PF01968"/>
    </source>
</evidence>
<dbReference type="Pfam" id="PF01968">
    <property type="entry name" value="Hydantoinase_A"/>
    <property type="match status" value="1"/>
</dbReference>
<organism evidence="3 4">
    <name type="scientific">Candidatus Methanocrinis natronophilus</name>
    <dbReference type="NCBI Taxonomy" id="3033396"/>
    <lineage>
        <taxon>Archaea</taxon>
        <taxon>Methanobacteriati</taxon>
        <taxon>Methanobacteriota</taxon>
        <taxon>Stenosarchaea group</taxon>
        <taxon>Methanomicrobia</taxon>
        <taxon>Methanotrichales</taxon>
        <taxon>Methanotrichaceae</taxon>
        <taxon>Methanocrinis</taxon>
    </lineage>
</organism>
<dbReference type="Pfam" id="PF05378">
    <property type="entry name" value="Hydant_A_N"/>
    <property type="match status" value="1"/>
</dbReference>
<dbReference type="InterPro" id="IPR008040">
    <property type="entry name" value="Hydant_A_N"/>
</dbReference>
<sequence length="560" mass="59472">MLIGIDVGGTTTDAVLIDKGKTIKTSKVPTDHDHLLECLMGALDEVVREVPTEEIERVVLSTTLITNLIAEGKADPVALIIEPGPGMNHQDLTLGGEVRIVGGAIDYRGREIEPLDEDQVKKAAAALSERGYRKVAVASKFGQRNHTHEEKMREIVLRTHPEMTVEMGHRASGRLNFPRRAATAVLKAAAQERYRKFAEEVAEAISKRDIKAPIYILKADGGTLPLATSVEYPVETIFSGPAASTMGVLALTPPGQTSVVVDIGGTTTDLALILDGLPLISSKGARVDSHLTHIRAFAVKSVALGGDSRVRAEGQTVTLGPDRAGPGFCLGGPQPTPTDAMRLLNLISIGDETLAEEAMAKLGGDLGCSAGEAAQKVVDAAVEILVGEIDGMFLAWEEEPAYRVWEILQKEKIRPQNVVGVGGGSLGLVPLVAERLGAEGIIPEDAAVANAIGAAVARPTLTLSFRADTERGFYTVAEDGTTGEIRDKKLGQKEAEALAKRLIVERAERMGIGEYAREAEVTSSEVFNMVRGWATTGRILDVGMQIPAGLIPEWTGGGRG</sequence>
<dbReference type="InterPro" id="IPR043129">
    <property type="entry name" value="ATPase_NBD"/>
</dbReference>
<comment type="caution">
    <text evidence="3">The sequence shown here is derived from an EMBL/GenBank/DDBJ whole genome shotgun (WGS) entry which is preliminary data.</text>
</comment>
<accession>A0ABT5X5Y8</accession>
<dbReference type="RefSeq" id="WP_316965870.1">
    <property type="nucleotide sequence ID" value="NZ_JARFPK010000007.1"/>
</dbReference>
<reference evidence="3 4" key="1">
    <citation type="submission" date="2023-03" db="EMBL/GenBank/DDBJ databases">
        <title>WGS of Methanotrichaceae archaeon Mx.</title>
        <authorList>
            <person name="Sorokin D.Y."/>
            <person name="Merkel A.Y."/>
        </authorList>
    </citation>
    <scope>NUCLEOTIDE SEQUENCE [LARGE SCALE GENOMIC DNA]</scope>
    <source>
        <strain evidence="3 4">Mx</strain>
    </source>
</reference>
<gene>
    <name evidence="3" type="ORF">P0O15_02845</name>
</gene>
<feature type="domain" description="Hydantoinase/oxoprolinase N-terminal" evidence="2">
    <location>
        <begin position="3"/>
        <end position="158"/>
    </location>
</feature>
<dbReference type="SUPFAM" id="SSF53067">
    <property type="entry name" value="Actin-like ATPase domain"/>
    <property type="match status" value="1"/>
</dbReference>
<name>A0ABT5X5Y8_9EURY</name>
<keyword evidence="4" id="KW-1185">Reference proteome</keyword>
<dbReference type="InterPro" id="IPR002821">
    <property type="entry name" value="Hydantoinase_A"/>
</dbReference>
<evidence type="ECO:0000313" key="3">
    <source>
        <dbReference type="EMBL" id="MDF0590116.1"/>
    </source>
</evidence>